<dbReference type="InterPro" id="IPR039422">
    <property type="entry name" value="MarR/SlyA-like"/>
</dbReference>
<dbReference type="InterPro" id="IPR036388">
    <property type="entry name" value="WH-like_DNA-bd_sf"/>
</dbReference>
<dbReference type="PANTHER" id="PTHR33164:SF43">
    <property type="entry name" value="HTH-TYPE TRANSCRIPTIONAL REPRESSOR YETL"/>
    <property type="match status" value="1"/>
</dbReference>
<dbReference type="Gene3D" id="1.10.10.10">
    <property type="entry name" value="Winged helix-like DNA-binding domain superfamily/Winged helix DNA-binding domain"/>
    <property type="match status" value="1"/>
</dbReference>
<dbReference type="RefSeq" id="WP_220229480.1">
    <property type="nucleotide sequence ID" value="NZ_JAICBX010000003.1"/>
</dbReference>
<organism evidence="2 3">
    <name type="scientific">Flavimaribacter sediminis</name>
    <dbReference type="NCBI Taxonomy" id="2865987"/>
    <lineage>
        <taxon>Bacteria</taxon>
        <taxon>Pseudomonadati</taxon>
        <taxon>Pseudomonadota</taxon>
        <taxon>Alphaproteobacteria</taxon>
        <taxon>Hyphomicrobiales</taxon>
        <taxon>Rhizobiaceae</taxon>
        <taxon>Flavimaribacter</taxon>
    </lineage>
</organism>
<gene>
    <name evidence="2" type="ORF">K1W69_16235</name>
</gene>
<name>A0AAE2ZPZ2_9HYPH</name>
<dbReference type="AlphaFoldDB" id="A0AAE2ZPZ2"/>
<dbReference type="PROSITE" id="PS50995">
    <property type="entry name" value="HTH_MARR_2"/>
    <property type="match status" value="1"/>
</dbReference>
<dbReference type="GO" id="GO:0006950">
    <property type="term" value="P:response to stress"/>
    <property type="evidence" value="ECO:0007669"/>
    <property type="project" value="TreeGrafter"/>
</dbReference>
<sequence length="151" mass="17202">MTRPADPDQLYALITEIRKAFGELRTFSDAQILDLGMTAAMRAVLEDLDMHGAQTVPDIARRKGRTRQHIQQLADALVEAGFAEFRDNPAHRRSRLLAQTKRGREVFSEIRRRERTSLGEAAERLDGSRIQATTDFLRQLRKDLAGQTDRD</sequence>
<dbReference type="SUPFAM" id="SSF46785">
    <property type="entry name" value="Winged helix' DNA-binding domain"/>
    <property type="match status" value="1"/>
</dbReference>
<evidence type="ECO:0000259" key="1">
    <source>
        <dbReference type="PROSITE" id="PS50995"/>
    </source>
</evidence>
<comment type="caution">
    <text evidence="2">The sequence shown here is derived from an EMBL/GenBank/DDBJ whole genome shotgun (WGS) entry which is preliminary data.</text>
</comment>
<proteinExistence type="predicted"/>
<protein>
    <submittedName>
        <fullName evidence="2">MarR family transcriptional regulator</fullName>
    </submittedName>
</protein>
<dbReference type="Proteomes" id="UP001196509">
    <property type="component" value="Unassembled WGS sequence"/>
</dbReference>
<accession>A0AAE2ZPZ2</accession>
<dbReference type="GO" id="GO:0003700">
    <property type="term" value="F:DNA-binding transcription factor activity"/>
    <property type="evidence" value="ECO:0007669"/>
    <property type="project" value="InterPro"/>
</dbReference>
<dbReference type="EMBL" id="JAICBX010000003">
    <property type="protein sequence ID" value="MBW8638746.1"/>
    <property type="molecule type" value="Genomic_DNA"/>
</dbReference>
<feature type="domain" description="HTH marR-type" evidence="1">
    <location>
        <begin position="7"/>
        <end position="142"/>
    </location>
</feature>
<evidence type="ECO:0000313" key="2">
    <source>
        <dbReference type="EMBL" id="MBW8638746.1"/>
    </source>
</evidence>
<dbReference type="InterPro" id="IPR000835">
    <property type="entry name" value="HTH_MarR-typ"/>
</dbReference>
<dbReference type="PANTHER" id="PTHR33164">
    <property type="entry name" value="TRANSCRIPTIONAL REGULATOR, MARR FAMILY"/>
    <property type="match status" value="1"/>
</dbReference>
<keyword evidence="3" id="KW-1185">Reference proteome</keyword>
<dbReference type="InterPro" id="IPR036390">
    <property type="entry name" value="WH_DNA-bd_sf"/>
</dbReference>
<reference evidence="2" key="1">
    <citation type="submission" date="2021-08" db="EMBL/GenBank/DDBJ databases">
        <title>Hoeflea bacterium WL0058 sp. nov., isolated from the sediment.</title>
        <authorList>
            <person name="Wang L."/>
            <person name="Zhang D."/>
        </authorList>
    </citation>
    <scope>NUCLEOTIDE SEQUENCE</scope>
    <source>
        <strain evidence="2">WL0058</strain>
    </source>
</reference>
<dbReference type="Pfam" id="PF12802">
    <property type="entry name" value="MarR_2"/>
    <property type="match status" value="1"/>
</dbReference>
<evidence type="ECO:0000313" key="3">
    <source>
        <dbReference type="Proteomes" id="UP001196509"/>
    </source>
</evidence>
<dbReference type="SMART" id="SM00347">
    <property type="entry name" value="HTH_MARR"/>
    <property type="match status" value="1"/>
</dbReference>